<accession>A0A8H3B8Y8</accession>
<feature type="region of interest" description="Disordered" evidence="1">
    <location>
        <begin position="58"/>
        <end position="92"/>
    </location>
</feature>
<evidence type="ECO:0000256" key="1">
    <source>
        <dbReference type="SAM" id="MobiDB-lite"/>
    </source>
</evidence>
<name>A0A8H3B8Y8_9AGAM</name>
<feature type="compositionally biased region" description="Basic and acidic residues" evidence="1">
    <location>
        <begin position="58"/>
        <end position="77"/>
    </location>
</feature>
<feature type="compositionally biased region" description="Polar residues" evidence="1">
    <location>
        <begin position="80"/>
        <end position="92"/>
    </location>
</feature>
<gene>
    <name evidence="2" type="ORF">RDB_LOCUS126205</name>
</gene>
<evidence type="ECO:0000313" key="3">
    <source>
        <dbReference type="Proteomes" id="UP000663841"/>
    </source>
</evidence>
<dbReference type="AlphaFoldDB" id="A0A8H3B8Y8"/>
<dbReference type="Proteomes" id="UP000663841">
    <property type="component" value="Unassembled WGS sequence"/>
</dbReference>
<evidence type="ECO:0000313" key="2">
    <source>
        <dbReference type="EMBL" id="CAE6451070.1"/>
    </source>
</evidence>
<protein>
    <submittedName>
        <fullName evidence="2">Uncharacterized protein</fullName>
    </submittedName>
</protein>
<reference evidence="2" key="1">
    <citation type="submission" date="2021-01" db="EMBL/GenBank/DDBJ databases">
        <authorList>
            <person name="Kaushik A."/>
        </authorList>
    </citation>
    <scope>NUCLEOTIDE SEQUENCE</scope>
    <source>
        <strain evidence="2">AG3-T5</strain>
    </source>
</reference>
<dbReference type="EMBL" id="CAJMWW010000147">
    <property type="protein sequence ID" value="CAE6451070.1"/>
    <property type="molecule type" value="Genomic_DNA"/>
</dbReference>
<proteinExistence type="predicted"/>
<comment type="caution">
    <text evidence="2">The sequence shown here is derived from an EMBL/GenBank/DDBJ whole genome shotgun (WGS) entry which is preliminary data.</text>
</comment>
<organism evidence="2 3">
    <name type="scientific">Rhizoctonia solani</name>
    <dbReference type="NCBI Taxonomy" id="456999"/>
    <lineage>
        <taxon>Eukaryota</taxon>
        <taxon>Fungi</taxon>
        <taxon>Dikarya</taxon>
        <taxon>Basidiomycota</taxon>
        <taxon>Agaricomycotina</taxon>
        <taxon>Agaricomycetes</taxon>
        <taxon>Cantharellales</taxon>
        <taxon>Ceratobasidiaceae</taxon>
        <taxon>Rhizoctonia</taxon>
    </lineage>
</organism>
<sequence>MPSPLHKSLWGLPDIPYESGYDSSRGYQPHYEPPADSAPIIRADMRGTQHSLEIVHPERVSANHESGPHSKLREHIKFRSASQTSVSPSGSERYYTNANAPISFRLLLNTLEHQKRICYGKAKEAVFRLTTRDPTKATCRIVITPRLRDALTET</sequence>